<proteinExistence type="predicted"/>
<dbReference type="Pfam" id="PF05134">
    <property type="entry name" value="T2SSL"/>
    <property type="match status" value="1"/>
</dbReference>
<dbReference type="EMBL" id="JAXCLA010000001">
    <property type="protein sequence ID" value="MDY0743117.1"/>
    <property type="molecule type" value="Genomic_DNA"/>
</dbReference>
<gene>
    <name evidence="3" type="primary">gspL</name>
    <name evidence="3" type="ORF">SNE35_01300</name>
</gene>
<sequence>MISTLLLFLPPRSRLRAPGRPAAGEALAAGEYDYVFSADGKHIGQQGRLPAAQLPDAELVVAFPDESDLSWQRVTLPRAGRQLRAALAGLLEEALLDDPENLHFAVEPEAIAGSEAWVAVGSREWLAQQLAALEAAQVFVDRLAPLSWPEAPPRGHFYETGSTDSPAALRWSHPGGVANLALEGGLTRQLFPPAVVEGAQWSAAPAVAAQAEQWLGSAVTVLTREQRALAALEGPWNLRQFELAQRTRGLRTVRNVWRAFMQRNWRPVRWGLIGLVAVQLVGMNAMALQQRHQLQQRKDALNTTLTTTYPQIRVPLNAPVQMRRETDTLRATAGRAGPQDLETLLAAAAGAWPPDRGPVDAMSFEAGRLVMPAAGWSDEQIQRLRSQLRSEGWQLDSRDGQLTLQRPAEQRGSKEPTR</sequence>
<dbReference type="InterPro" id="IPR043129">
    <property type="entry name" value="ATPase_NBD"/>
</dbReference>
<keyword evidence="4" id="KW-1185">Reference proteome</keyword>
<name>A0ABU5DA14_9BURK</name>
<feature type="region of interest" description="Disordered" evidence="1">
    <location>
        <begin position="390"/>
        <end position="418"/>
    </location>
</feature>
<dbReference type="Gene3D" id="3.30.420.380">
    <property type="match status" value="1"/>
</dbReference>
<evidence type="ECO:0000313" key="4">
    <source>
        <dbReference type="Proteomes" id="UP001285263"/>
    </source>
</evidence>
<organism evidence="3 4">
    <name type="scientific">Roseateles agri</name>
    <dbReference type="NCBI Taxonomy" id="3098619"/>
    <lineage>
        <taxon>Bacteria</taxon>
        <taxon>Pseudomonadati</taxon>
        <taxon>Pseudomonadota</taxon>
        <taxon>Betaproteobacteria</taxon>
        <taxon>Burkholderiales</taxon>
        <taxon>Sphaerotilaceae</taxon>
        <taxon>Roseateles</taxon>
    </lineage>
</organism>
<dbReference type="InterPro" id="IPR007812">
    <property type="entry name" value="T2SS_protein-GspL"/>
</dbReference>
<feature type="compositionally biased region" description="Basic and acidic residues" evidence="1">
    <location>
        <begin position="408"/>
        <end position="418"/>
    </location>
</feature>
<evidence type="ECO:0000313" key="3">
    <source>
        <dbReference type="EMBL" id="MDY0743117.1"/>
    </source>
</evidence>
<accession>A0ABU5DA14</accession>
<dbReference type="RefSeq" id="WP_320420956.1">
    <property type="nucleotide sequence ID" value="NZ_JAXCLA010000001.1"/>
</dbReference>
<dbReference type="InterPro" id="IPR024230">
    <property type="entry name" value="GspL_cyto_dom"/>
</dbReference>
<evidence type="ECO:0000259" key="2">
    <source>
        <dbReference type="Pfam" id="PF05134"/>
    </source>
</evidence>
<dbReference type="Proteomes" id="UP001285263">
    <property type="component" value="Unassembled WGS sequence"/>
</dbReference>
<comment type="caution">
    <text evidence="3">The sequence shown here is derived from an EMBL/GenBank/DDBJ whole genome shotgun (WGS) entry which is preliminary data.</text>
</comment>
<dbReference type="PIRSF" id="PIRSF015761">
    <property type="entry name" value="Protein_L"/>
    <property type="match status" value="1"/>
</dbReference>
<protein>
    <submittedName>
        <fullName evidence="3">Type II secretion system protein GspL</fullName>
    </submittedName>
</protein>
<dbReference type="NCBIfam" id="TIGR01709">
    <property type="entry name" value="typeII_sec_gspL"/>
    <property type="match status" value="1"/>
</dbReference>
<dbReference type="SUPFAM" id="SSF53067">
    <property type="entry name" value="Actin-like ATPase domain"/>
    <property type="match status" value="1"/>
</dbReference>
<reference evidence="3 4" key="1">
    <citation type="submission" date="2023-11" db="EMBL/GenBank/DDBJ databases">
        <title>Paucibacter sp. nov., isolated from fresh soil in Korea.</title>
        <authorList>
            <person name="Le N.T.T."/>
        </authorList>
    </citation>
    <scope>NUCLEOTIDE SEQUENCE [LARGE SCALE GENOMIC DNA]</scope>
    <source>
        <strain evidence="3 4">R3-3</strain>
    </source>
</reference>
<evidence type="ECO:0000256" key="1">
    <source>
        <dbReference type="SAM" id="MobiDB-lite"/>
    </source>
</evidence>
<feature type="domain" description="GspL cytoplasmic actin-ATPase-like" evidence="2">
    <location>
        <begin position="35"/>
        <end position="145"/>
    </location>
</feature>